<dbReference type="Gene3D" id="1.10.8.260">
    <property type="entry name" value="HI0933 insert domain-like"/>
    <property type="match status" value="1"/>
</dbReference>
<dbReference type="PANTHER" id="PTHR42887:SF2">
    <property type="entry name" value="OS12G0638800 PROTEIN"/>
    <property type="match status" value="1"/>
</dbReference>
<name>A0A1T5GA08_9HYPH</name>
<evidence type="ECO:0000313" key="7">
    <source>
        <dbReference type="Proteomes" id="UP000190130"/>
    </source>
</evidence>
<dbReference type="Gene3D" id="3.50.50.60">
    <property type="entry name" value="FAD/NAD(P)-binding domain"/>
    <property type="match status" value="1"/>
</dbReference>
<dbReference type="PANTHER" id="PTHR42887">
    <property type="entry name" value="OS12G0638800 PROTEIN"/>
    <property type="match status" value="1"/>
</dbReference>
<organism evidence="6 7">
    <name type="scientific">Bosea thiooxidans</name>
    <dbReference type="NCBI Taxonomy" id="53254"/>
    <lineage>
        <taxon>Bacteria</taxon>
        <taxon>Pseudomonadati</taxon>
        <taxon>Pseudomonadota</taxon>
        <taxon>Alphaproteobacteria</taxon>
        <taxon>Hyphomicrobiales</taxon>
        <taxon>Boseaceae</taxon>
        <taxon>Bosea</taxon>
    </lineage>
</organism>
<evidence type="ECO:0000256" key="1">
    <source>
        <dbReference type="ARBA" id="ARBA00001974"/>
    </source>
</evidence>
<feature type="domain" description="RsdA/BaiN/AoA(So)-like Rossmann fold-like" evidence="4">
    <location>
        <begin position="33"/>
        <end position="421"/>
    </location>
</feature>
<protein>
    <recommendedName>
        <fullName evidence="8">Aminoacetone oxidase family FAD-binding enzyme</fullName>
    </recommendedName>
</protein>
<comment type="cofactor">
    <cofactor evidence="1">
        <name>FAD</name>
        <dbReference type="ChEBI" id="CHEBI:57692"/>
    </cofactor>
</comment>
<dbReference type="AlphaFoldDB" id="A0A1T5GA08"/>
<evidence type="ECO:0000313" key="6">
    <source>
        <dbReference type="EMBL" id="SKC05246.1"/>
    </source>
</evidence>
<evidence type="ECO:0008006" key="8">
    <source>
        <dbReference type="Google" id="ProtNLM"/>
    </source>
</evidence>
<gene>
    <name evidence="6" type="ORF">SAMN05660750_03869</name>
</gene>
<dbReference type="PRINTS" id="PR00411">
    <property type="entry name" value="PNDRDTASEI"/>
</dbReference>
<evidence type="ECO:0000256" key="3">
    <source>
        <dbReference type="ARBA" id="ARBA00022827"/>
    </source>
</evidence>
<evidence type="ECO:0000256" key="2">
    <source>
        <dbReference type="ARBA" id="ARBA00022630"/>
    </source>
</evidence>
<dbReference type="InterPro" id="IPR004792">
    <property type="entry name" value="BaiN-like"/>
</dbReference>
<dbReference type="EMBL" id="FUYX01000012">
    <property type="protein sequence ID" value="SKC05246.1"/>
    <property type="molecule type" value="Genomic_DNA"/>
</dbReference>
<feature type="domain" description="RsdA/BaiN/AoA(So)-like insert" evidence="5">
    <location>
        <begin position="219"/>
        <end position="368"/>
    </location>
</feature>
<evidence type="ECO:0000259" key="4">
    <source>
        <dbReference type="Pfam" id="PF03486"/>
    </source>
</evidence>
<dbReference type="Gene3D" id="2.40.30.10">
    <property type="entry name" value="Translation factors"/>
    <property type="match status" value="1"/>
</dbReference>
<dbReference type="Pfam" id="PF03486">
    <property type="entry name" value="HI0933_like"/>
    <property type="match status" value="1"/>
</dbReference>
<sequence length="428" mass="45796">MRRAARCHPEAARNALSGLFWGKQHSMSVTRFDTVILGAGAAGMMCAIQAGARGGRVLIIDHAKAPGEKIRISGGGRCNFTNIGASARNFLSNNPHFAKSALSRYTQHDFVALVERHGIAYHEKTLGQLFCDDSAKAIIAMLLNEMARAACELRVGTTLENLERIDHGFAVTLGGDGAGSIRCRQLVVATGGKSIPKMGASSLGYQIAERFGLTVTETRPALVPLTFGEDVLAGFREIAGVAADVRVSCGKTAFDEALLFTHRGLSGPAILQISSYWREKEPIRIAFLPGHDFFADLHTARRENGRRNIANTLGEILPKRLATYLADAHGWSGPIGDASDKKLAAIAATLHGWEVLPIGSEGYRTAEVTLGGVDTSGLNSRTMEARAVDGLYFIGEVVDVTGWLGGYNFQWAWSSGWAAGTAIAERNG</sequence>
<dbReference type="InterPro" id="IPR057661">
    <property type="entry name" value="RsdA/BaiN/AoA(So)_Rossmann"/>
</dbReference>
<dbReference type="PRINTS" id="PR00368">
    <property type="entry name" value="FADPNR"/>
</dbReference>
<keyword evidence="3" id="KW-0274">FAD</keyword>
<dbReference type="NCBIfam" id="TIGR00275">
    <property type="entry name" value="aminoacetone oxidase family FAD-binding enzyme"/>
    <property type="match status" value="1"/>
</dbReference>
<dbReference type="SUPFAM" id="SSF160996">
    <property type="entry name" value="HI0933 insert domain-like"/>
    <property type="match status" value="1"/>
</dbReference>
<dbReference type="InterPro" id="IPR055178">
    <property type="entry name" value="RsdA/BaiN/AoA(So)-like_dom"/>
</dbReference>
<dbReference type="Pfam" id="PF22780">
    <property type="entry name" value="HI0933_like_1st"/>
    <property type="match status" value="1"/>
</dbReference>
<dbReference type="InterPro" id="IPR023166">
    <property type="entry name" value="BaiN-like_dom_sf"/>
</dbReference>
<keyword evidence="2" id="KW-0285">Flavoprotein</keyword>
<accession>A0A1T5GA08</accession>
<dbReference type="Proteomes" id="UP000190130">
    <property type="component" value="Unassembled WGS sequence"/>
</dbReference>
<evidence type="ECO:0000259" key="5">
    <source>
        <dbReference type="Pfam" id="PF22780"/>
    </source>
</evidence>
<proteinExistence type="predicted"/>
<dbReference type="SUPFAM" id="SSF51905">
    <property type="entry name" value="FAD/NAD(P)-binding domain"/>
    <property type="match status" value="1"/>
</dbReference>
<reference evidence="6 7" key="1">
    <citation type="submission" date="2017-02" db="EMBL/GenBank/DDBJ databases">
        <authorList>
            <person name="Peterson S.W."/>
        </authorList>
    </citation>
    <scope>NUCLEOTIDE SEQUENCE [LARGE SCALE GENOMIC DNA]</scope>
    <source>
        <strain evidence="6 7">DSM 9653</strain>
    </source>
</reference>
<dbReference type="InterPro" id="IPR036188">
    <property type="entry name" value="FAD/NAD-bd_sf"/>
</dbReference>